<evidence type="ECO:0000313" key="5">
    <source>
        <dbReference type="Proteomes" id="UP000712080"/>
    </source>
</evidence>
<evidence type="ECO:0000256" key="2">
    <source>
        <dbReference type="ARBA" id="ARBA00011245"/>
    </source>
</evidence>
<dbReference type="RefSeq" id="WP_169527986.1">
    <property type="nucleotide sequence ID" value="NZ_JAAMPU010000107.1"/>
</dbReference>
<reference evidence="4" key="1">
    <citation type="submission" date="2020-02" db="EMBL/GenBank/DDBJ databases">
        <title>Flavobacterium sp. genome.</title>
        <authorList>
            <person name="Jung H.S."/>
            <person name="Baek J.H."/>
            <person name="Jeon C.O."/>
        </authorList>
    </citation>
    <scope>NUCLEOTIDE SEQUENCE</scope>
    <source>
        <strain evidence="4">SE-s28</strain>
    </source>
</reference>
<evidence type="ECO:0000256" key="1">
    <source>
        <dbReference type="ARBA" id="ARBA00001913"/>
    </source>
</evidence>
<evidence type="ECO:0000256" key="3">
    <source>
        <dbReference type="ARBA" id="ARBA00022837"/>
    </source>
</evidence>
<dbReference type="GO" id="GO:0005975">
    <property type="term" value="P:carbohydrate metabolic process"/>
    <property type="evidence" value="ECO:0007669"/>
    <property type="project" value="InterPro"/>
</dbReference>
<dbReference type="PANTHER" id="PTHR11122">
    <property type="entry name" value="APOSPORY-ASSOCIATED PROTEIN C-RELATED"/>
    <property type="match status" value="1"/>
</dbReference>
<dbReference type="Proteomes" id="UP000712080">
    <property type="component" value="Unassembled WGS sequence"/>
</dbReference>
<accession>A0A972FWE9</accession>
<sequence length="284" mass="32308">MKTTLRHNGFSVEIDSKGAELLSFKNPSGKEFIWNGDPAFWNRHSPVLFPIVGSLKDGNYSYQGQTYKMPRHGFARDQSFDLTHHSENQAVFSLHYNAQTLEMYPFRFWLQINYRLLNNSLLIGYSVINDGDRKMPFTIGAHPAFLLDGKFSDYAIDFGEAESLQVSTLEGGLISKQSKILPLYKNHCLALDYSLFENDALILKNNSHRKLSLFHKGQKELSIEFDGFPHLGLWTVNNAPFLCIEPWYGYSDPVDSSGVLFEKESLLTLEPGGVFNTNFGIELF</sequence>
<name>A0A972FWE9_9FLAO</name>
<comment type="subunit">
    <text evidence="2">Monomer.</text>
</comment>
<dbReference type="CDD" id="cd09024">
    <property type="entry name" value="Aldose_epim_lacX"/>
    <property type="match status" value="1"/>
</dbReference>
<dbReference type="InterPro" id="IPR037481">
    <property type="entry name" value="LacX"/>
</dbReference>
<dbReference type="InterPro" id="IPR014718">
    <property type="entry name" value="GH-type_carb-bd"/>
</dbReference>
<dbReference type="InterPro" id="IPR008183">
    <property type="entry name" value="Aldose_1/G6P_1-epimerase"/>
</dbReference>
<dbReference type="InterPro" id="IPR011013">
    <property type="entry name" value="Gal_mutarotase_sf_dom"/>
</dbReference>
<dbReference type="SUPFAM" id="SSF74650">
    <property type="entry name" value="Galactose mutarotase-like"/>
    <property type="match status" value="1"/>
</dbReference>
<dbReference type="GO" id="GO:0030246">
    <property type="term" value="F:carbohydrate binding"/>
    <property type="evidence" value="ECO:0007669"/>
    <property type="project" value="InterPro"/>
</dbReference>
<dbReference type="Pfam" id="PF01263">
    <property type="entry name" value="Aldose_epim"/>
    <property type="match status" value="1"/>
</dbReference>
<dbReference type="GO" id="GO:0016853">
    <property type="term" value="F:isomerase activity"/>
    <property type="evidence" value="ECO:0007669"/>
    <property type="project" value="InterPro"/>
</dbReference>
<dbReference type="AlphaFoldDB" id="A0A972FWE9"/>
<evidence type="ECO:0000313" key="4">
    <source>
        <dbReference type="EMBL" id="NMH28880.1"/>
    </source>
</evidence>
<keyword evidence="5" id="KW-1185">Reference proteome</keyword>
<dbReference type="PANTHER" id="PTHR11122:SF13">
    <property type="entry name" value="GLUCOSE-6-PHOSPHATE 1-EPIMERASE"/>
    <property type="match status" value="1"/>
</dbReference>
<protein>
    <submittedName>
        <fullName evidence="4">Aldose 1-epimerase family protein</fullName>
    </submittedName>
</protein>
<comment type="cofactor">
    <cofactor evidence="1">
        <name>Ca(2+)</name>
        <dbReference type="ChEBI" id="CHEBI:29108"/>
    </cofactor>
</comment>
<organism evidence="4 5">
    <name type="scientific">Flavobacterium silvaticum</name>
    <dbReference type="NCBI Taxonomy" id="1852020"/>
    <lineage>
        <taxon>Bacteria</taxon>
        <taxon>Pseudomonadati</taxon>
        <taxon>Bacteroidota</taxon>
        <taxon>Flavobacteriia</taxon>
        <taxon>Flavobacteriales</taxon>
        <taxon>Flavobacteriaceae</taxon>
        <taxon>Flavobacterium</taxon>
    </lineage>
</organism>
<dbReference type="EMBL" id="JAAMPU010000107">
    <property type="protein sequence ID" value="NMH28880.1"/>
    <property type="molecule type" value="Genomic_DNA"/>
</dbReference>
<comment type="caution">
    <text evidence="4">The sequence shown here is derived from an EMBL/GenBank/DDBJ whole genome shotgun (WGS) entry which is preliminary data.</text>
</comment>
<proteinExistence type="predicted"/>
<dbReference type="Gene3D" id="2.70.98.10">
    <property type="match status" value="1"/>
</dbReference>
<keyword evidence="3" id="KW-0106">Calcium</keyword>
<gene>
    <name evidence="4" type="ORF">G6047_12620</name>
</gene>